<reference evidence="1 2" key="1">
    <citation type="journal article" date="2015" name="Environ. Microbiol.">
        <title>Genome analyses suggest the presence of polyploidy and recent human-driven expansions in eight global populations of the honeybee pathogen Nosema ceranae.</title>
        <authorList>
            <person name="Pelin A."/>
            <person name="Selman M."/>
            <person name="Aris-Brosou S."/>
            <person name="Farinelli L."/>
            <person name="Corradi N."/>
        </authorList>
    </citation>
    <scope>NUCLEOTIDE SEQUENCE [LARGE SCALE GENOMIC DNA]</scope>
    <source>
        <strain evidence="1 2">PA08 1199</strain>
    </source>
</reference>
<accession>A0A0F9WE06</accession>
<protein>
    <submittedName>
        <fullName evidence="1">Uncharacterized protein</fullName>
    </submittedName>
</protein>
<gene>
    <name evidence="1" type="ORF">AAJ76_3600041578</name>
</gene>
<proteinExistence type="predicted"/>
<dbReference type="VEuPathDB" id="MicrosporidiaDB:AAJ76_3600041578"/>
<evidence type="ECO:0000313" key="2">
    <source>
        <dbReference type="Proteomes" id="UP000034350"/>
    </source>
</evidence>
<dbReference type="AlphaFoldDB" id="A0A0F9WE06"/>
<dbReference type="RefSeq" id="XP_024330762.1">
    <property type="nucleotide sequence ID" value="XM_024475336.1"/>
</dbReference>
<sequence length="63" mass="7565">MVGHLKLRDINFITDPCPNTISPCFTYIFDKSFKVLKTSVYILLSYHDFFTRFIEYTNFFKNL</sequence>
<dbReference type="GeneID" id="36320275"/>
<evidence type="ECO:0000313" key="1">
    <source>
        <dbReference type="EMBL" id="KKO75020.1"/>
    </source>
</evidence>
<organism evidence="1 2">
    <name type="scientific">Vairimorpha ceranae</name>
    <dbReference type="NCBI Taxonomy" id="40302"/>
    <lineage>
        <taxon>Eukaryota</taxon>
        <taxon>Fungi</taxon>
        <taxon>Fungi incertae sedis</taxon>
        <taxon>Microsporidia</taxon>
        <taxon>Nosematidae</taxon>
        <taxon>Vairimorpha</taxon>
    </lineage>
</organism>
<comment type="caution">
    <text evidence="1">The sequence shown here is derived from an EMBL/GenBank/DDBJ whole genome shotgun (WGS) entry which is preliminary data.</text>
</comment>
<keyword evidence="2" id="KW-1185">Reference proteome</keyword>
<dbReference type="VEuPathDB" id="MicrosporidiaDB:G9O61_00g019010"/>
<dbReference type="Proteomes" id="UP000034350">
    <property type="component" value="Unassembled WGS sequence"/>
</dbReference>
<dbReference type="EMBL" id="JPQZ01000036">
    <property type="protein sequence ID" value="KKO75020.1"/>
    <property type="molecule type" value="Genomic_DNA"/>
</dbReference>
<name>A0A0F9WE06_9MICR</name>